<accession>A0A5C6GLJ8</accession>
<feature type="domain" description="Rhodopsin" evidence="7">
    <location>
        <begin position="3"/>
        <end position="89"/>
    </location>
</feature>
<dbReference type="EMBL" id="SBHS01000004">
    <property type="protein sequence ID" value="TWU76943.1"/>
    <property type="molecule type" value="Genomic_DNA"/>
</dbReference>
<keyword evidence="4 6" id="KW-0472">Membrane</keyword>
<feature type="transmembrane region" description="Helical" evidence="6">
    <location>
        <begin position="89"/>
        <end position="116"/>
    </location>
</feature>
<dbReference type="Proteomes" id="UP000317257">
    <property type="component" value="Unassembled WGS sequence"/>
</dbReference>
<name>A0A5C6GLJ8_METRR</name>
<reference evidence="9" key="1">
    <citation type="submission" date="2018-12" db="EMBL/GenBank/DDBJ databases">
        <title>The complete genome of Metarhizium rileyi, a key fungal pathogen of Lepidoptera.</title>
        <authorList>
            <person name="Binneck E."/>
            <person name="Lastra C.C.L."/>
            <person name="Sosa-Gomez D.R."/>
        </authorList>
    </citation>
    <scope>NUCLEOTIDE SEQUENCE [LARGE SCALE GENOMIC DNA]</scope>
    <source>
        <strain evidence="9">Cep018-CH2</strain>
    </source>
</reference>
<comment type="caution">
    <text evidence="8">The sequence shown here is derived from an EMBL/GenBank/DDBJ whole genome shotgun (WGS) entry which is preliminary data.</text>
</comment>
<proteinExistence type="inferred from homology"/>
<evidence type="ECO:0000256" key="5">
    <source>
        <dbReference type="ARBA" id="ARBA00038359"/>
    </source>
</evidence>
<dbReference type="Pfam" id="PF20684">
    <property type="entry name" value="Fung_rhodopsin"/>
    <property type="match status" value="1"/>
</dbReference>
<dbReference type="PANTHER" id="PTHR33048:SF47">
    <property type="entry name" value="INTEGRAL MEMBRANE PROTEIN-RELATED"/>
    <property type="match status" value="1"/>
</dbReference>
<comment type="subcellular location">
    <subcellularLocation>
        <location evidence="1">Membrane</location>
        <topology evidence="1">Multi-pass membrane protein</topology>
    </subcellularLocation>
</comment>
<evidence type="ECO:0000256" key="1">
    <source>
        <dbReference type="ARBA" id="ARBA00004141"/>
    </source>
</evidence>
<dbReference type="GO" id="GO:0016020">
    <property type="term" value="C:membrane"/>
    <property type="evidence" value="ECO:0007669"/>
    <property type="project" value="UniProtKB-SubCell"/>
</dbReference>
<comment type="similarity">
    <text evidence="5">Belongs to the SAT4 family.</text>
</comment>
<evidence type="ECO:0000313" key="8">
    <source>
        <dbReference type="EMBL" id="TWU76943.1"/>
    </source>
</evidence>
<evidence type="ECO:0000256" key="2">
    <source>
        <dbReference type="ARBA" id="ARBA00022692"/>
    </source>
</evidence>
<dbReference type="AlphaFoldDB" id="A0A5C6GLJ8"/>
<keyword evidence="3 6" id="KW-1133">Transmembrane helix</keyword>
<protein>
    <recommendedName>
        <fullName evidence="7">Rhodopsin domain-containing protein</fullName>
    </recommendedName>
</protein>
<gene>
    <name evidence="8" type="ORF">ED733_007086</name>
</gene>
<evidence type="ECO:0000256" key="4">
    <source>
        <dbReference type="ARBA" id="ARBA00023136"/>
    </source>
</evidence>
<evidence type="ECO:0000259" key="7">
    <source>
        <dbReference type="Pfam" id="PF20684"/>
    </source>
</evidence>
<keyword evidence="2 6" id="KW-0812">Transmembrane</keyword>
<evidence type="ECO:0000313" key="9">
    <source>
        <dbReference type="Proteomes" id="UP000317257"/>
    </source>
</evidence>
<sequence>MVNICAAYTVIGYVATQTVVFWACHPSSDAFDVSPWRRCTIDTRYLVVQAVFDISSDVALFSVIMPTLWRLELAWQDKVPLLLTFSMAIYLGYSLGPGFQILCAITSNVFILFYPANDCYHFWRMRQAAGGIYISNLPYVWSSVRNLLLFVRRKVVRQDIGLERLHETVGSGNSTMDEERSSISMERE</sequence>
<dbReference type="PANTHER" id="PTHR33048">
    <property type="entry name" value="PTH11-LIKE INTEGRAL MEMBRANE PROTEIN (AFU_ORTHOLOGUE AFUA_5G11245)"/>
    <property type="match status" value="1"/>
</dbReference>
<dbReference type="InterPro" id="IPR052337">
    <property type="entry name" value="SAT4-like"/>
</dbReference>
<feature type="transmembrane region" description="Helical" evidence="6">
    <location>
        <begin position="45"/>
        <end position="69"/>
    </location>
</feature>
<organism evidence="8 9">
    <name type="scientific">Metarhizium rileyi (strain RCEF 4871)</name>
    <name type="common">Nomuraea rileyi</name>
    <dbReference type="NCBI Taxonomy" id="1649241"/>
    <lineage>
        <taxon>Eukaryota</taxon>
        <taxon>Fungi</taxon>
        <taxon>Dikarya</taxon>
        <taxon>Ascomycota</taxon>
        <taxon>Pezizomycotina</taxon>
        <taxon>Sordariomycetes</taxon>
        <taxon>Hypocreomycetidae</taxon>
        <taxon>Hypocreales</taxon>
        <taxon>Clavicipitaceae</taxon>
        <taxon>Metarhizium</taxon>
    </lineage>
</organism>
<dbReference type="InterPro" id="IPR049326">
    <property type="entry name" value="Rhodopsin_dom_fungi"/>
</dbReference>
<evidence type="ECO:0000256" key="6">
    <source>
        <dbReference type="SAM" id="Phobius"/>
    </source>
</evidence>
<evidence type="ECO:0000256" key="3">
    <source>
        <dbReference type="ARBA" id="ARBA00022989"/>
    </source>
</evidence>